<dbReference type="EMBL" id="JASAOK010000056">
    <property type="protein sequence ID" value="KAK6206253.1"/>
    <property type="molecule type" value="Genomic_DNA"/>
</dbReference>
<dbReference type="AlphaFoldDB" id="A0AAV9SS54"/>
<gene>
    <name evidence="1" type="ORF">QIS74_13672</name>
</gene>
<sequence length="91" mass="10446">MGNDFFHKIDPEGDVLLILHTPCAPFAVWDVSEETSIQDLNAWSALPTQVYPSAPAYQNLSLDLQAKTNSIPTYLQRWKRLNLCFFYPRDT</sequence>
<comment type="caution">
    <text evidence="1">The sequence shown here is derived from an EMBL/GenBank/DDBJ whole genome shotgun (WGS) entry which is preliminary data.</text>
</comment>
<organism evidence="1 2">
    <name type="scientific">Colletotrichum tabaci</name>
    <dbReference type="NCBI Taxonomy" id="1209068"/>
    <lineage>
        <taxon>Eukaryota</taxon>
        <taxon>Fungi</taxon>
        <taxon>Dikarya</taxon>
        <taxon>Ascomycota</taxon>
        <taxon>Pezizomycotina</taxon>
        <taxon>Sordariomycetes</taxon>
        <taxon>Hypocreomycetidae</taxon>
        <taxon>Glomerellales</taxon>
        <taxon>Glomerellaceae</taxon>
        <taxon>Colletotrichum</taxon>
        <taxon>Colletotrichum destructivum species complex</taxon>
    </lineage>
</organism>
<reference evidence="1 2" key="1">
    <citation type="submission" date="2023-04" db="EMBL/GenBank/DDBJ databases">
        <title>Colletotrichum tabacum stain YC1 causing leaf anthracnose on Nicotiana tabacum(L.) cv.</title>
        <authorList>
            <person name="Ji Z."/>
            <person name="Wang M."/>
            <person name="Zhang J."/>
            <person name="Wang N."/>
            <person name="Zhou Z."/>
        </authorList>
    </citation>
    <scope>NUCLEOTIDE SEQUENCE [LARGE SCALE GENOMIC DNA]</scope>
    <source>
        <strain evidence="1 2">YC1</strain>
    </source>
</reference>
<keyword evidence="2" id="KW-1185">Reference proteome</keyword>
<name>A0AAV9SS54_9PEZI</name>
<evidence type="ECO:0000313" key="1">
    <source>
        <dbReference type="EMBL" id="KAK6206253.1"/>
    </source>
</evidence>
<accession>A0AAV9SS54</accession>
<protein>
    <submittedName>
        <fullName evidence="1">Uncharacterized protein</fullName>
    </submittedName>
</protein>
<dbReference type="Proteomes" id="UP001327957">
    <property type="component" value="Unassembled WGS sequence"/>
</dbReference>
<evidence type="ECO:0000313" key="2">
    <source>
        <dbReference type="Proteomes" id="UP001327957"/>
    </source>
</evidence>
<proteinExistence type="predicted"/>